<dbReference type="Gene3D" id="1.10.287.130">
    <property type="match status" value="1"/>
</dbReference>
<dbReference type="InterPro" id="IPR005467">
    <property type="entry name" value="His_kinase_dom"/>
</dbReference>
<dbReference type="CDD" id="cd00082">
    <property type="entry name" value="HisKA"/>
    <property type="match status" value="1"/>
</dbReference>
<keyword evidence="8" id="KW-0547">Nucleotide-binding</keyword>
<dbReference type="Pfam" id="PF02518">
    <property type="entry name" value="HATPase_c"/>
    <property type="match status" value="1"/>
</dbReference>
<dbReference type="InterPro" id="IPR003594">
    <property type="entry name" value="HATPase_dom"/>
</dbReference>
<dbReference type="PRINTS" id="PR00344">
    <property type="entry name" value="BCTRLSENSOR"/>
</dbReference>
<dbReference type="Gene3D" id="6.10.340.10">
    <property type="match status" value="1"/>
</dbReference>
<feature type="domain" description="HAMP" evidence="16">
    <location>
        <begin position="271"/>
        <end position="323"/>
    </location>
</feature>
<evidence type="ECO:0000256" key="10">
    <source>
        <dbReference type="ARBA" id="ARBA00022840"/>
    </source>
</evidence>
<dbReference type="Pfam" id="PF00672">
    <property type="entry name" value="HAMP"/>
    <property type="match status" value="1"/>
</dbReference>
<keyword evidence="10" id="KW-0067">ATP-binding</keyword>
<feature type="transmembrane region" description="Helical" evidence="14">
    <location>
        <begin position="247"/>
        <end position="271"/>
    </location>
</feature>
<feature type="domain" description="Histidine kinase" evidence="15">
    <location>
        <begin position="340"/>
        <end position="547"/>
    </location>
</feature>
<dbReference type="AlphaFoldDB" id="A0A2X0SNZ1"/>
<evidence type="ECO:0000256" key="13">
    <source>
        <dbReference type="ARBA" id="ARBA00023136"/>
    </source>
</evidence>
<dbReference type="EC" id="2.7.13.3" evidence="3"/>
<keyword evidence="13 14" id="KW-0472">Membrane</keyword>
<evidence type="ECO:0000256" key="8">
    <source>
        <dbReference type="ARBA" id="ARBA00022741"/>
    </source>
</evidence>
<evidence type="ECO:0000256" key="6">
    <source>
        <dbReference type="ARBA" id="ARBA00022679"/>
    </source>
</evidence>
<comment type="subcellular location">
    <subcellularLocation>
        <location evidence="2">Cell membrane</location>
        <topology evidence="2">Multi-pass membrane protein</topology>
    </subcellularLocation>
</comment>
<dbReference type="SMART" id="SM00388">
    <property type="entry name" value="HisKA"/>
    <property type="match status" value="1"/>
</dbReference>
<keyword evidence="6" id="KW-0808">Transferase</keyword>
<evidence type="ECO:0000256" key="7">
    <source>
        <dbReference type="ARBA" id="ARBA00022692"/>
    </source>
</evidence>
<keyword evidence="7 14" id="KW-0812">Transmembrane</keyword>
<dbReference type="PROSITE" id="PS50109">
    <property type="entry name" value="HIS_KIN"/>
    <property type="match status" value="1"/>
</dbReference>
<protein>
    <recommendedName>
        <fullName evidence="3">histidine kinase</fullName>
        <ecNumber evidence="3">2.7.13.3</ecNumber>
    </recommendedName>
</protein>
<dbReference type="GO" id="GO:0005886">
    <property type="term" value="C:plasma membrane"/>
    <property type="evidence" value="ECO:0007669"/>
    <property type="project" value="UniProtKB-SubCell"/>
</dbReference>
<reference evidence="17" key="1">
    <citation type="submission" date="2018-05" db="EMBL/GenBank/DDBJ databases">
        <authorList>
            <person name="Lanie J.A."/>
            <person name="Ng W.-L."/>
            <person name="Kazmierczak K.M."/>
            <person name="Andrzejewski T.M."/>
            <person name="Davidsen T.M."/>
            <person name="Wayne K.J."/>
            <person name="Tettelin H."/>
            <person name="Glass J.I."/>
            <person name="Rusch D."/>
            <person name="Podicherti R."/>
            <person name="Tsui H.-C.T."/>
            <person name="Winkler M.E."/>
        </authorList>
    </citation>
    <scope>NUCLEOTIDE SEQUENCE</scope>
    <source>
        <strain evidence="17">KNB</strain>
    </source>
</reference>
<evidence type="ECO:0000256" key="14">
    <source>
        <dbReference type="SAM" id="Phobius"/>
    </source>
</evidence>
<sequence length="551" mass="60735">MFGKPISIKYLLPIAFALASLLPLIIFTAMAFAQARHALEHEISQDIEVRSQATMAEIDRMMFERMQNVNSWSHLEIMNELRIGDVDKRLSRFLDELKSAYRGVYVEIHAVNSADQIIASSEAGKIGQHYSPPIASSELFPSQNQLPLTSAIIDPITGEVTGKLYAIFDWTTVEKILERSTGDSRSAALFNRHHERIAETRHWKNYQHSSAIIATATSQGYQGAPSLEWQLRIEQPKSIAFSPIRKLGGIFLLFLLVVAAIASLAALPIAASIAKPLRRLSAFARNFQSQPKADSVPTGGPNEVQELSVAFKQMIEDLRKSQEDLTRAAKLAVVGELAAAMSHEVRTPLGILKSSAQILMRERGLSTEGKEVCGFILSETERMNKLIDTLLDSGRVRNPELQATDLVETTERTIAMLSAQTQKKKVAISMTGENSLWSNCDREQITQVLLNLIINAMQIIKGNNGQVEIHLYADRNEAVIEVADNGPGIAPETHERIFDPFFSTRSGGIGLGLAVVRQIIEAHHGSISVSTSHLGGASFTVRLPRIKSQSK</sequence>
<evidence type="ECO:0000256" key="4">
    <source>
        <dbReference type="ARBA" id="ARBA00022475"/>
    </source>
</evidence>
<dbReference type="InterPro" id="IPR004358">
    <property type="entry name" value="Sig_transdc_His_kin-like_C"/>
</dbReference>
<dbReference type="InterPro" id="IPR050398">
    <property type="entry name" value="HssS/ArlS-like"/>
</dbReference>
<evidence type="ECO:0000259" key="15">
    <source>
        <dbReference type="PROSITE" id="PS50109"/>
    </source>
</evidence>
<dbReference type="SMART" id="SM00387">
    <property type="entry name" value="HATPase_c"/>
    <property type="match status" value="1"/>
</dbReference>
<evidence type="ECO:0000256" key="5">
    <source>
        <dbReference type="ARBA" id="ARBA00022553"/>
    </source>
</evidence>
<keyword evidence="12" id="KW-0902">Two-component regulatory system</keyword>
<dbReference type="SMART" id="SM00304">
    <property type="entry name" value="HAMP"/>
    <property type="match status" value="1"/>
</dbReference>
<dbReference type="GO" id="GO:0005524">
    <property type="term" value="F:ATP binding"/>
    <property type="evidence" value="ECO:0007669"/>
    <property type="project" value="UniProtKB-KW"/>
</dbReference>
<dbReference type="EMBL" id="LS423452">
    <property type="protein sequence ID" value="SPS06635.1"/>
    <property type="molecule type" value="Genomic_DNA"/>
</dbReference>
<evidence type="ECO:0000256" key="9">
    <source>
        <dbReference type="ARBA" id="ARBA00022777"/>
    </source>
</evidence>
<dbReference type="GO" id="GO:0000155">
    <property type="term" value="F:phosphorelay sensor kinase activity"/>
    <property type="evidence" value="ECO:0007669"/>
    <property type="project" value="InterPro"/>
</dbReference>
<keyword evidence="9 17" id="KW-0418">Kinase</keyword>
<evidence type="ECO:0000256" key="3">
    <source>
        <dbReference type="ARBA" id="ARBA00012438"/>
    </source>
</evidence>
<name>A0A2X0SNZ1_9PROT</name>
<dbReference type="InterPro" id="IPR003661">
    <property type="entry name" value="HisK_dim/P_dom"/>
</dbReference>
<evidence type="ECO:0000256" key="12">
    <source>
        <dbReference type="ARBA" id="ARBA00023012"/>
    </source>
</evidence>
<dbReference type="PANTHER" id="PTHR45528">
    <property type="entry name" value="SENSOR HISTIDINE KINASE CPXA"/>
    <property type="match status" value="1"/>
</dbReference>
<evidence type="ECO:0000256" key="11">
    <source>
        <dbReference type="ARBA" id="ARBA00022989"/>
    </source>
</evidence>
<dbReference type="PROSITE" id="PS50885">
    <property type="entry name" value="HAMP"/>
    <property type="match status" value="1"/>
</dbReference>
<dbReference type="PANTHER" id="PTHR45528:SF1">
    <property type="entry name" value="SENSOR HISTIDINE KINASE CPXA"/>
    <property type="match status" value="1"/>
</dbReference>
<dbReference type="InterPro" id="IPR036890">
    <property type="entry name" value="HATPase_C_sf"/>
</dbReference>
<accession>A0A2X0SNZ1</accession>
<dbReference type="InterPro" id="IPR036097">
    <property type="entry name" value="HisK_dim/P_sf"/>
</dbReference>
<evidence type="ECO:0000259" key="16">
    <source>
        <dbReference type="PROSITE" id="PS50885"/>
    </source>
</evidence>
<evidence type="ECO:0000313" key="17">
    <source>
        <dbReference type="EMBL" id="SPS06635.1"/>
    </source>
</evidence>
<keyword evidence="4" id="KW-1003">Cell membrane</keyword>
<keyword evidence="5" id="KW-0597">Phosphoprotein</keyword>
<evidence type="ECO:0000256" key="2">
    <source>
        <dbReference type="ARBA" id="ARBA00004651"/>
    </source>
</evidence>
<dbReference type="InterPro" id="IPR003660">
    <property type="entry name" value="HAMP_dom"/>
</dbReference>
<evidence type="ECO:0000256" key="1">
    <source>
        <dbReference type="ARBA" id="ARBA00000085"/>
    </source>
</evidence>
<dbReference type="Gene3D" id="3.30.565.10">
    <property type="entry name" value="Histidine kinase-like ATPase, C-terminal domain"/>
    <property type="match status" value="1"/>
</dbReference>
<dbReference type="Pfam" id="PF00512">
    <property type="entry name" value="HisKA"/>
    <property type="match status" value="1"/>
</dbReference>
<gene>
    <name evidence="17" type="ORF">NITFAB_2228</name>
</gene>
<comment type="catalytic activity">
    <reaction evidence="1">
        <text>ATP + protein L-histidine = ADP + protein N-phospho-L-histidine.</text>
        <dbReference type="EC" id="2.7.13.3"/>
    </reaction>
</comment>
<dbReference type="SUPFAM" id="SSF47384">
    <property type="entry name" value="Homodimeric domain of signal transducing histidine kinase"/>
    <property type="match status" value="1"/>
</dbReference>
<proteinExistence type="predicted"/>
<dbReference type="SUPFAM" id="SSF55874">
    <property type="entry name" value="ATPase domain of HSP90 chaperone/DNA topoisomerase II/histidine kinase"/>
    <property type="match status" value="1"/>
</dbReference>
<organism evidence="17">
    <name type="scientific">Candidatus Nitrotoga fabula</name>
    <dbReference type="NCBI Taxonomy" id="2182327"/>
    <lineage>
        <taxon>Bacteria</taxon>
        <taxon>Pseudomonadati</taxon>
        <taxon>Pseudomonadota</taxon>
        <taxon>Betaproteobacteria</taxon>
        <taxon>Nitrosomonadales</taxon>
        <taxon>Gallionellaceae</taxon>
        <taxon>Candidatus Nitrotoga</taxon>
    </lineage>
</organism>
<keyword evidence="11 14" id="KW-1133">Transmembrane helix</keyword>